<evidence type="ECO:0000259" key="8">
    <source>
        <dbReference type="Pfam" id="PF01618"/>
    </source>
</evidence>
<evidence type="ECO:0000256" key="5">
    <source>
        <dbReference type="ARBA" id="ARBA00023136"/>
    </source>
</evidence>
<dbReference type="GO" id="GO:0005886">
    <property type="term" value="C:plasma membrane"/>
    <property type="evidence" value="ECO:0007669"/>
    <property type="project" value="UniProtKB-SubCell"/>
</dbReference>
<evidence type="ECO:0000256" key="2">
    <source>
        <dbReference type="ARBA" id="ARBA00022475"/>
    </source>
</evidence>
<dbReference type="GO" id="GO:0017038">
    <property type="term" value="P:protein import"/>
    <property type="evidence" value="ECO:0007669"/>
    <property type="project" value="TreeGrafter"/>
</dbReference>
<comment type="subcellular location">
    <subcellularLocation>
        <location evidence="1">Cell membrane</location>
        <topology evidence="1">Multi-pass membrane protein</topology>
    </subcellularLocation>
    <subcellularLocation>
        <location evidence="6">Membrane</location>
        <topology evidence="6">Multi-pass membrane protein</topology>
    </subcellularLocation>
</comment>
<gene>
    <name evidence="9" type="primary">exbB_1</name>
    <name evidence="9" type="ORF">Pla111_07880</name>
</gene>
<dbReference type="PANTHER" id="PTHR30625">
    <property type="entry name" value="PROTEIN TOLQ"/>
    <property type="match status" value="1"/>
</dbReference>
<keyword evidence="3 7" id="KW-0812">Transmembrane</keyword>
<evidence type="ECO:0000313" key="9">
    <source>
        <dbReference type="EMBL" id="TWT47177.1"/>
    </source>
</evidence>
<feature type="transmembrane region" description="Helical" evidence="7">
    <location>
        <begin position="156"/>
        <end position="185"/>
    </location>
</feature>
<dbReference type="AlphaFoldDB" id="A0A5C5W9K7"/>
<reference evidence="9 10" key="1">
    <citation type="submission" date="2019-02" db="EMBL/GenBank/DDBJ databases">
        <title>Deep-cultivation of Planctomycetes and their phenomic and genomic characterization uncovers novel biology.</title>
        <authorList>
            <person name="Wiegand S."/>
            <person name="Jogler M."/>
            <person name="Boedeker C."/>
            <person name="Pinto D."/>
            <person name="Vollmers J."/>
            <person name="Rivas-Marin E."/>
            <person name="Kohn T."/>
            <person name="Peeters S.H."/>
            <person name="Heuer A."/>
            <person name="Rast P."/>
            <person name="Oberbeckmann S."/>
            <person name="Bunk B."/>
            <person name="Jeske O."/>
            <person name="Meyerdierks A."/>
            <person name="Storesund J.E."/>
            <person name="Kallscheuer N."/>
            <person name="Luecker S."/>
            <person name="Lage O.M."/>
            <person name="Pohl T."/>
            <person name="Merkel B.J."/>
            <person name="Hornburger P."/>
            <person name="Mueller R.-W."/>
            <person name="Bruemmer F."/>
            <person name="Labrenz M."/>
            <person name="Spormann A.M."/>
            <person name="Op Den Camp H."/>
            <person name="Overmann J."/>
            <person name="Amann R."/>
            <person name="Jetten M.S.M."/>
            <person name="Mascher T."/>
            <person name="Medema M.H."/>
            <person name="Devos D.P."/>
            <person name="Kaster A.-K."/>
            <person name="Ovreas L."/>
            <person name="Rohde M."/>
            <person name="Galperin M.Y."/>
            <person name="Jogler C."/>
        </authorList>
    </citation>
    <scope>NUCLEOTIDE SEQUENCE [LARGE SCALE GENOMIC DNA]</scope>
    <source>
        <strain evidence="9 10">Pla111</strain>
    </source>
</reference>
<dbReference type="InterPro" id="IPR002898">
    <property type="entry name" value="MotA_ExbB_proton_chnl"/>
</dbReference>
<sequence length="224" mass="24353">MQTESPDSLLDLLLASGPLVWPILLASIVMMLCVLERAIALRRRRVAPKRFVQCLLAQVEENGDRDAALDLCEEEPSHVARVFAAGLRRWGKPAVEVEQAVLDEGERCAASLRRYLRIVSGVANICPLLGLLGTVWGMRVAFDQIAGSSAMGRPELLAGGISQALLSTAAGLAVAIPAMIFYLHFTGRADSLVMEIDRHGQSLVNLISAEALEDRRSTRRKRAA</sequence>
<keyword evidence="10" id="KW-1185">Reference proteome</keyword>
<evidence type="ECO:0000313" key="10">
    <source>
        <dbReference type="Proteomes" id="UP000318995"/>
    </source>
</evidence>
<organism evidence="9 10">
    <name type="scientific">Botrimarina hoheduenensis</name>
    <dbReference type="NCBI Taxonomy" id="2528000"/>
    <lineage>
        <taxon>Bacteria</taxon>
        <taxon>Pseudomonadati</taxon>
        <taxon>Planctomycetota</taxon>
        <taxon>Planctomycetia</taxon>
        <taxon>Pirellulales</taxon>
        <taxon>Lacipirellulaceae</taxon>
        <taxon>Botrimarina</taxon>
    </lineage>
</organism>
<proteinExistence type="inferred from homology"/>
<comment type="caution">
    <text evidence="9">The sequence shown here is derived from an EMBL/GenBank/DDBJ whole genome shotgun (WGS) entry which is preliminary data.</text>
</comment>
<keyword evidence="6" id="KW-0653">Protein transport</keyword>
<dbReference type="Pfam" id="PF01618">
    <property type="entry name" value="MotA_ExbB"/>
    <property type="match status" value="1"/>
</dbReference>
<name>A0A5C5W9K7_9BACT</name>
<feature type="transmembrane region" description="Helical" evidence="7">
    <location>
        <begin position="115"/>
        <end position="136"/>
    </location>
</feature>
<dbReference type="PANTHER" id="PTHR30625:SF11">
    <property type="entry name" value="MOTA_TOLQ_EXBB PROTON CHANNEL DOMAIN-CONTAINING PROTEIN"/>
    <property type="match status" value="1"/>
</dbReference>
<keyword evidence="2" id="KW-1003">Cell membrane</keyword>
<keyword evidence="4 7" id="KW-1133">Transmembrane helix</keyword>
<dbReference type="InterPro" id="IPR050790">
    <property type="entry name" value="ExbB/TolQ_transport"/>
</dbReference>
<keyword evidence="6" id="KW-0813">Transport</keyword>
<feature type="transmembrane region" description="Helical" evidence="7">
    <location>
        <begin position="12"/>
        <end position="35"/>
    </location>
</feature>
<evidence type="ECO:0000256" key="7">
    <source>
        <dbReference type="SAM" id="Phobius"/>
    </source>
</evidence>
<evidence type="ECO:0000256" key="1">
    <source>
        <dbReference type="ARBA" id="ARBA00004651"/>
    </source>
</evidence>
<dbReference type="Proteomes" id="UP000318995">
    <property type="component" value="Unassembled WGS sequence"/>
</dbReference>
<accession>A0A5C5W9K7</accession>
<dbReference type="OrthoDB" id="4045at2"/>
<dbReference type="EMBL" id="SJPH01000002">
    <property type="protein sequence ID" value="TWT47177.1"/>
    <property type="molecule type" value="Genomic_DNA"/>
</dbReference>
<comment type="similarity">
    <text evidence="6">Belongs to the exbB/tolQ family.</text>
</comment>
<evidence type="ECO:0000256" key="4">
    <source>
        <dbReference type="ARBA" id="ARBA00022989"/>
    </source>
</evidence>
<dbReference type="RefSeq" id="WP_146571605.1">
    <property type="nucleotide sequence ID" value="NZ_SJPH01000002.1"/>
</dbReference>
<feature type="domain" description="MotA/TolQ/ExbB proton channel" evidence="8">
    <location>
        <begin position="77"/>
        <end position="197"/>
    </location>
</feature>
<protein>
    <submittedName>
        <fullName evidence="9">Biopolymer transport protein ExbB</fullName>
    </submittedName>
</protein>
<keyword evidence="5 7" id="KW-0472">Membrane</keyword>
<evidence type="ECO:0000256" key="6">
    <source>
        <dbReference type="RuleBase" id="RU004057"/>
    </source>
</evidence>
<evidence type="ECO:0000256" key="3">
    <source>
        <dbReference type="ARBA" id="ARBA00022692"/>
    </source>
</evidence>